<feature type="chain" id="PRO_5045431418" evidence="1">
    <location>
        <begin position="37"/>
        <end position="90"/>
    </location>
</feature>
<dbReference type="Proteomes" id="UP001500984">
    <property type="component" value="Unassembled WGS sequence"/>
</dbReference>
<gene>
    <name evidence="2" type="ORF">GCM10009823_10100</name>
</gene>
<keyword evidence="3" id="KW-1185">Reference proteome</keyword>
<reference evidence="2 3" key="1">
    <citation type="journal article" date="2019" name="Int. J. Syst. Evol. Microbiol.">
        <title>The Global Catalogue of Microorganisms (GCM) 10K type strain sequencing project: providing services to taxonomists for standard genome sequencing and annotation.</title>
        <authorList>
            <consortium name="The Broad Institute Genomics Platform"/>
            <consortium name="The Broad Institute Genome Sequencing Center for Infectious Disease"/>
            <person name="Wu L."/>
            <person name="Ma J."/>
        </authorList>
    </citation>
    <scope>NUCLEOTIDE SEQUENCE [LARGE SCALE GENOMIC DNA]</scope>
    <source>
        <strain evidence="2 3">JCM 15900</strain>
    </source>
</reference>
<protein>
    <submittedName>
        <fullName evidence="2">Uncharacterized protein</fullName>
    </submittedName>
</protein>
<dbReference type="EMBL" id="BAAAPZ010000003">
    <property type="protein sequence ID" value="GAA2092389.1"/>
    <property type="molecule type" value="Genomic_DNA"/>
</dbReference>
<feature type="signal peptide" evidence="1">
    <location>
        <begin position="1"/>
        <end position="36"/>
    </location>
</feature>
<keyword evidence="1" id="KW-0732">Signal</keyword>
<sequence>MTNPAPHTATVRIMPKPTLRLRTAPLLLAGLSLAFAQVGAGVQPPQALPTLERTHASEQVVPAAGALPHRPARCSVWKKTNPALYKKYCR</sequence>
<organism evidence="2 3">
    <name type="scientific">Brevibacterium salitolerans</name>
    <dbReference type="NCBI Taxonomy" id="1403566"/>
    <lineage>
        <taxon>Bacteria</taxon>
        <taxon>Bacillati</taxon>
        <taxon>Actinomycetota</taxon>
        <taxon>Actinomycetes</taxon>
        <taxon>Micrococcales</taxon>
        <taxon>Brevibacteriaceae</taxon>
        <taxon>Brevibacterium</taxon>
    </lineage>
</organism>
<name>A0ABN2WI04_9MICO</name>
<comment type="caution">
    <text evidence="2">The sequence shown here is derived from an EMBL/GenBank/DDBJ whole genome shotgun (WGS) entry which is preliminary data.</text>
</comment>
<proteinExistence type="predicted"/>
<evidence type="ECO:0000313" key="2">
    <source>
        <dbReference type="EMBL" id="GAA2092389.1"/>
    </source>
</evidence>
<evidence type="ECO:0000313" key="3">
    <source>
        <dbReference type="Proteomes" id="UP001500984"/>
    </source>
</evidence>
<accession>A0ABN2WI04</accession>
<evidence type="ECO:0000256" key="1">
    <source>
        <dbReference type="SAM" id="SignalP"/>
    </source>
</evidence>